<dbReference type="OrthoDB" id="9794512at2"/>
<reference evidence="7" key="5">
    <citation type="submission" date="2024-05" db="EMBL/GenBank/DDBJ databases">
        <authorList>
            <person name="Sun Q."/>
            <person name="Zhou Y."/>
        </authorList>
    </citation>
    <scope>NUCLEOTIDE SEQUENCE</scope>
    <source>
        <strain evidence="7">CGMCC 1.12707</strain>
    </source>
</reference>
<dbReference type="Proteomes" id="UP000184120">
    <property type="component" value="Unassembled WGS sequence"/>
</dbReference>
<reference evidence="9" key="2">
    <citation type="submission" date="2016-11" db="EMBL/GenBank/DDBJ databases">
        <authorList>
            <person name="Varghese N."/>
            <person name="Submissions S."/>
        </authorList>
    </citation>
    <scope>NUCLEOTIDE SEQUENCE [LARGE SCALE GENOMIC DNA]</scope>
    <source>
        <strain evidence="9">DSM 27989</strain>
    </source>
</reference>
<dbReference type="RefSeq" id="WP_072929295.1">
    <property type="nucleotide sequence ID" value="NZ_BMFL01000014.1"/>
</dbReference>
<dbReference type="AlphaFoldDB" id="A0A1M6TNE6"/>
<evidence type="ECO:0000256" key="2">
    <source>
        <dbReference type="ARBA" id="ARBA00022475"/>
    </source>
</evidence>
<reference evidence="10" key="4">
    <citation type="journal article" date="2019" name="Int. J. Syst. Evol. Microbiol.">
        <title>The Global Catalogue of Microorganisms (GCM) 10K type strain sequencing project: providing services to taxonomists for standard genome sequencing and annotation.</title>
        <authorList>
            <consortium name="The Broad Institute Genomics Platform"/>
            <consortium name="The Broad Institute Genome Sequencing Center for Infectious Disease"/>
            <person name="Wu L."/>
            <person name="Ma J."/>
        </authorList>
    </citation>
    <scope>NUCLEOTIDE SEQUENCE [LARGE SCALE GENOMIC DNA]</scope>
    <source>
        <strain evidence="10">CGMCC 1.12707</strain>
    </source>
</reference>
<dbReference type="GO" id="GO:0140359">
    <property type="term" value="F:ABC-type transporter activity"/>
    <property type="evidence" value="ECO:0007669"/>
    <property type="project" value="InterPro"/>
</dbReference>
<comment type="subcellular location">
    <subcellularLocation>
        <location evidence="1">Cell membrane</location>
        <topology evidence="1">Multi-pass membrane protein</topology>
    </subcellularLocation>
</comment>
<keyword evidence="10" id="KW-1185">Reference proteome</keyword>
<protein>
    <submittedName>
        <fullName evidence="8">ABC-2 type transport system permease protein</fullName>
    </submittedName>
    <submittedName>
        <fullName evidence="7">Gliding motility-associated ABC transporter permease subunit GldF</fullName>
    </submittedName>
</protein>
<evidence type="ECO:0000313" key="7">
    <source>
        <dbReference type="EMBL" id="GGF03744.1"/>
    </source>
</evidence>
<evidence type="ECO:0000256" key="3">
    <source>
        <dbReference type="ARBA" id="ARBA00022692"/>
    </source>
</evidence>
<dbReference type="EMBL" id="FRBH01000002">
    <property type="protein sequence ID" value="SHK58460.1"/>
    <property type="molecule type" value="Genomic_DNA"/>
</dbReference>
<feature type="transmembrane region" description="Helical" evidence="6">
    <location>
        <begin position="12"/>
        <end position="36"/>
    </location>
</feature>
<name>A0A1M6TNE6_9FLAO</name>
<feature type="transmembrane region" description="Helical" evidence="6">
    <location>
        <begin position="133"/>
        <end position="156"/>
    </location>
</feature>
<keyword evidence="4 6" id="KW-1133">Transmembrane helix</keyword>
<evidence type="ECO:0000313" key="9">
    <source>
        <dbReference type="Proteomes" id="UP000184120"/>
    </source>
</evidence>
<evidence type="ECO:0000313" key="8">
    <source>
        <dbReference type="EMBL" id="SHK58460.1"/>
    </source>
</evidence>
<dbReference type="GO" id="GO:0005886">
    <property type="term" value="C:plasma membrane"/>
    <property type="evidence" value="ECO:0007669"/>
    <property type="project" value="UniProtKB-SubCell"/>
</dbReference>
<dbReference type="STRING" id="1434701.SAMN05443634_10223"/>
<organism evidence="8 9">
    <name type="scientific">Chishuiella changwenlii</name>
    <dbReference type="NCBI Taxonomy" id="1434701"/>
    <lineage>
        <taxon>Bacteria</taxon>
        <taxon>Pseudomonadati</taxon>
        <taxon>Bacteroidota</taxon>
        <taxon>Flavobacteriia</taxon>
        <taxon>Flavobacteriales</taxon>
        <taxon>Weeksellaceae</taxon>
        <taxon>Chishuiella</taxon>
    </lineage>
</organism>
<keyword evidence="3 6" id="KW-0812">Transmembrane</keyword>
<feature type="transmembrane region" description="Helical" evidence="6">
    <location>
        <begin position="100"/>
        <end position="121"/>
    </location>
</feature>
<accession>A0A1M6TNE6</accession>
<dbReference type="InterPro" id="IPR051449">
    <property type="entry name" value="ABC-2_transporter_component"/>
</dbReference>
<reference evidence="7" key="1">
    <citation type="journal article" date="2014" name="Int. J. Syst. Evol. Microbiol.">
        <title>Complete genome of a new Firmicutes species belonging to the dominant human colonic microbiota ('Ruminococcus bicirculans') reveals two chromosomes and a selective capacity to utilize plant glucans.</title>
        <authorList>
            <consortium name="NISC Comparative Sequencing Program"/>
            <person name="Wegmann U."/>
            <person name="Louis P."/>
            <person name="Goesmann A."/>
            <person name="Henrissat B."/>
            <person name="Duncan S.H."/>
            <person name="Flint H.J."/>
        </authorList>
    </citation>
    <scope>NUCLEOTIDE SEQUENCE</scope>
    <source>
        <strain evidence="7">CGMCC 1.12707</strain>
    </source>
</reference>
<evidence type="ECO:0000313" key="10">
    <source>
        <dbReference type="Proteomes" id="UP000650994"/>
    </source>
</evidence>
<dbReference type="Proteomes" id="UP000650994">
    <property type="component" value="Unassembled WGS sequence"/>
</dbReference>
<evidence type="ECO:0000256" key="5">
    <source>
        <dbReference type="ARBA" id="ARBA00023136"/>
    </source>
</evidence>
<evidence type="ECO:0000256" key="6">
    <source>
        <dbReference type="SAM" id="Phobius"/>
    </source>
</evidence>
<gene>
    <name evidence="7" type="primary">gldF</name>
    <name evidence="7" type="ORF">GCM10010984_21400</name>
    <name evidence="8" type="ORF">SAMN05443634_10223</name>
</gene>
<evidence type="ECO:0000256" key="1">
    <source>
        <dbReference type="ARBA" id="ARBA00004651"/>
    </source>
</evidence>
<sequence length="242" mass="27764">MWTIFKKEFSNFYLGLTAYLSAATFVIVSTLFLWFFDNEFNVFNTGNASLSSFFFIGPWIFLFMIPALTMKLIAEEHANGTLLWLFTLPIKNNQIILGKYFAVLSVVIFCLISTFLFTLTLEEFLIPDQELDYGTIFSGYLGLFFLGSLFAAIGLFTSSITKNQVMAYVLAVFFCFIIFYGFEGLASYNLFGTMDFYVQKMGSFTHYNQFLKGIIDTRDVLYFLILIGLLNQLTIVNIENKK</sequence>
<dbReference type="EMBL" id="BMFL01000014">
    <property type="protein sequence ID" value="GGF03744.1"/>
    <property type="molecule type" value="Genomic_DNA"/>
</dbReference>
<dbReference type="PANTHER" id="PTHR30294">
    <property type="entry name" value="MEMBRANE COMPONENT OF ABC TRANSPORTER YHHJ-RELATED"/>
    <property type="match status" value="1"/>
</dbReference>
<evidence type="ECO:0000256" key="4">
    <source>
        <dbReference type="ARBA" id="ARBA00022989"/>
    </source>
</evidence>
<feature type="transmembrane region" description="Helical" evidence="6">
    <location>
        <begin position="48"/>
        <end position="68"/>
    </location>
</feature>
<reference evidence="8" key="3">
    <citation type="submission" date="2016-11" db="EMBL/GenBank/DDBJ databases">
        <authorList>
            <person name="Jaros S."/>
            <person name="Januszkiewicz K."/>
            <person name="Wedrychowicz H."/>
        </authorList>
    </citation>
    <scope>NUCLEOTIDE SEQUENCE [LARGE SCALE GENOMIC DNA]</scope>
    <source>
        <strain evidence="8">DSM 27989</strain>
    </source>
</reference>
<proteinExistence type="predicted"/>
<keyword evidence="2" id="KW-1003">Cell membrane</keyword>
<keyword evidence="5 6" id="KW-0472">Membrane</keyword>
<dbReference type="PANTHER" id="PTHR30294:SF29">
    <property type="entry name" value="MULTIDRUG ABC TRANSPORTER PERMEASE YBHS-RELATED"/>
    <property type="match status" value="1"/>
</dbReference>
<feature type="transmembrane region" description="Helical" evidence="6">
    <location>
        <begin position="168"/>
        <end position="191"/>
    </location>
</feature>
<feature type="transmembrane region" description="Helical" evidence="6">
    <location>
        <begin position="220"/>
        <end position="238"/>
    </location>
</feature>
<dbReference type="Pfam" id="PF12679">
    <property type="entry name" value="ABC2_membrane_2"/>
    <property type="match status" value="1"/>
</dbReference>